<evidence type="ECO:0000256" key="2">
    <source>
        <dbReference type="SAM" id="MobiDB-lite"/>
    </source>
</evidence>
<dbReference type="InterPro" id="IPR009030">
    <property type="entry name" value="Growth_fac_rcpt_cys_sf"/>
</dbReference>
<proteinExistence type="predicted"/>
<organism evidence="4">
    <name type="scientific">marine metagenome</name>
    <dbReference type="NCBI Taxonomy" id="408172"/>
    <lineage>
        <taxon>unclassified sequences</taxon>
        <taxon>metagenomes</taxon>
        <taxon>ecological metagenomes</taxon>
    </lineage>
</organism>
<keyword evidence="3" id="KW-0812">Transmembrane</keyword>
<keyword evidence="1" id="KW-0677">Repeat</keyword>
<feature type="region of interest" description="Disordered" evidence="2">
    <location>
        <begin position="676"/>
        <end position="702"/>
    </location>
</feature>
<dbReference type="PRINTS" id="PR00633">
    <property type="entry name" value="RCCNDNSATION"/>
</dbReference>
<feature type="compositionally biased region" description="Polar residues" evidence="2">
    <location>
        <begin position="680"/>
        <end position="690"/>
    </location>
</feature>
<evidence type="ECO:0000256" key="1">
    <source>
        <dbReference type="ARBA" id="ARBA00022737"/>
    </source>
</evidence>
<feature type="transmembrane region" description="Helical" evidence="3">
    <location>
        <begin position="1003"/>
        <end position="1022"/>
    </location>
</feature>
<dbReference type="PROSITE" id="PS50012">
    <property type="entry name" value="RCC1_3"/>
    <property type="match status" value="5"/>
</dbReference>
<dbReference type="PANTHER" id="PTHR22870:SF408">
    <property type="entry name" value="OS09G0560450 PROTEIN"/>
    <property type="match status" value="1"/>
</dbReference>
<dbReference type="InterPro" id="IPR051210">
    <property type="entry name" value="Ub_ligase/GEF_domain"/>
</dbReference>
<gene>
    <name evidence="4" type="ORF">METZ01_LOCUS74353</name>
</gene>
<feature type="compositionally biased region" description="Basic residues" evidence="2">
    <location>
        <begin position="1047"/>
        <end position="1078"/>
    </location>
</feature>
<evidence type="ECO:0000313" key="4">
    <source>
        <dbReference type="EMBL" id="SVA21499.1"/>
    </source>
</evidence>
<sequence>MRQPTRPSTALPIALVIMLLGMSASLTIDSGDRAELADDKPALETHSNQFFPGSQAGSVYSASSIQASHAHTCAVLDDYSMKCWGHGGAGKLGTGNTLWQSTPAPVLLGWQGGANTATEVGQGSGSAGHHTCALMTDGTLQCWGEDFQGQIGHGGSSGWHNYPTEATMPLYKTAIQISNGGHHSCAIMEDTNTAEHSLYCWGDNSYGQLGIETASGNQPAEMTIPTHVDLPAGRSPVSVSLGGIYSTDSTCVILDDGTGMCWGGNEEGQLGVGTAGGNRTLPTPISILPQNRTLAAIATGDLHACAILDNGSVGCWGKNHIGQFGDGTTDSSTSFKYTSLPPGRTAISIDVGAEHSCSILDDNSSVCWGNNTDGQIGDGTTYNRLTPTYVTTPVGQTFSTISTGLDHTCGVLSNGSLYCWGGHEEGQLGLGQYDSDIPAYVHLGNSSHAALGDRDLDQDGIISIFDSTPWPAESCPPGQYLVGLQCIDASAGHYVPYHGMTEQFECFPGTYQPYTGQSSCIDASPGYFTDANGSASESPCQPGTYQPTEGQTSCLDVGRGNYSTAGSASQIPCAPGTYQPDTGQPSCLDADPGNYVSEPQQFDQTKCSPGAYQPVAGQTSCFSASEGHYAPGFGSPNQLACEPGTYSPSSGSDSCHPADPGYYVTGSGAIEQVACPAGSHQPTPASTGCSPTDPGHYAPQPGTGFQIPCSAGNYQPNLGSEGCSEVEPGHYASGYAAISQTECDTGTYAPEGGLGQCLLADPGHHVSATGSLTQTACQPGYHQPDPGASSCLETTIGHYTDESGTVEQIPCSPGTYQSTIGATSCLEADYGYHVPNSGSAGQEPCLIGTYQSSTGQSECIDAEPGHFVDTYEASVSTACDRGTYQSESGQSECIDADSGYYVPSTGSPTQMKCERGTYQEMGGQAECKAAEPGHYVSITGAVFPTACNPGTYQDEVGKMSCKEADIDHFVAESAAADQTKCEDGSAQPDRGQPSCIESETSPVLVMGAAAAAAVGVLILVYTQSQKKEAPKSRKKIDTDLGHLGDQKRKRRKKRPPEGKRRKRRPPQGKRRKRPPRGD</sequence>
<dbReference type="SMART" id="SM01411">
    <property type="entry name" value="Ephrin_rec_like"/>
    <property type="match status" value="8"/>
</dbReference>
<dbReference type="Pfam" id="PF13540">
    <property type="entry name" value="RCC1_2"/>
    <property type="match status" value="1"/>
</dbReference>
<evidence type="ECO:0000256" key="3">
    <source>
        <dbReference type="SAM" id="Phobius"/>
    </source>
</evidence>
<feature type="region of interest" description="Disordered" evidence="2">
    <location>
        <begin position="1024"/>
        <end position="1078"/>
    </location>
</feature>
<dbReference type="SUPFAM" id="SSF50985">
    <property type="entry name" value="RCC1/BLIP-II"/>
    <property type="match status" value="2"/>
</dbReference>
<dbReference type="Gene3D" id="2.10.50.10">
    <property type="entry name" value="Tumor Necrosis Factor Receptor, subunit A, domain 2"/>
    <property type="match status" value="5"/>
</dbReference>
<dbReference type="SUPFAM" id="SSF57184">
    <property type="entry name" value="Growth factor receptor domain"/>
    <property type="match status" value="1"/>
</dbReference>
<dbReference type="PANTHER" id="PTHR22870">
    <property type="entry name" value="REGULATOR OF CHROMOSOME CONDENSATION"/>
    <property type="match status" value="1"/>
</dbReference>
<accession>A0A381U067</accession>
<reference evidence="4" key="1">
    <citation type="submission" date="2018-05" db="EMBL/GenBank/DDBJ databases">
        <authorList>
            <person name="Lanie J.A."/>
            <person name="Ng W.-L."/>
            <person name="Kazmierczak K.M."/>
            <person name="Andrzejewski T.M."/>
            <person name="Davidsen T.M."/>
            <person name="Wayne K.J."/>
            <person name="Tettelin H."/>
            <person name="Glass J.I."/>
            <person name="Rusch D."/>
            <person name="Podicherti R."/>
            <person name="Tsui H.-C.T."/>
            <person name="Winkler M.E."/>
        </authorList>
    </citation>
    <scope>NUCLEOTIDE SEQUENCE</scope>
</reference>
<dbReference type="Pfam" id="PF00415">
    <property type="entry name" value="RCC1"/>
    <property type="match status" value="3"/>
</dbReference>
<name>A0A381U067_9ZZZZ</name>
<dbReference type="Gene3D" id="2.130.10.30">
    <property type="entry name" value="Regulator of chromosome condensation 1/beta-lactamase-inhibitor protein II"/>
    <property type="match status" value="2"/>
</dbReference>
<dbReference type="EMBL" id="UINC01005465">
    <property type="protein sequence ID" value="SVA21499.1"/>
    <property type="molecule type" value="Genomic_DNA"/>
</dbReference>
<keyword evidence="3" id="KW-0472">Membrane</keyword>
<evidence type="ECO:0008006" key="5">
    <source>
        <dbReference type="Google" id="ProtNLM"/>
    </source>
</evidence>
<dbReference type="InterPro" id="IPR009091">
    <property type="entry name" value="RCC1/BLIP-II"/>
</dbReference>
<protein>
    <recommendedName>
        <fullName evidence="5">Tyrosine-protein kinase ephrin type A/B receptor-like domain-containing protein</fullName>
    </recommendedName>
</protein>
<keyword evidence="3" id="KW-1133">Transmembrane helix</keyword>
<dbReference type="InterPro" id="IPR000408">
    <property type="entry name" value="Reg_chr_condens"/>
</dbReference>
<feature type="compositionally biased region" description="Basic and acidic residues" evidence="2">
    <location>
        <begin position="1025"/>
        <end position="1046"/>
    </location>
</feature>
<dbReference type="AlphaFoldDB" id="A0A381U067"/>